<dbReference type="EMBL" id="RXHI01000011">
    <property type="protein sequence ID" value="RUA22702.1"/>
    <property type="molecule type" value="Genomic_DNA"/>
</dbReference>
<proteinExistence type="predicted"/>
<name>A0A3S0QG39_9GAMM</name>
<protein>
    <submittedName>
        <fullName evidence="2">Uncharacterized protein</fullName>
    </submittedName>
</protein>
<reference evidence="2" key="1">
    <citation type="submission" date="2018-12" db="EMBL/GenBank/DDBJ databases">
        <authorList>
            <person name="Jadhav K."/>
            <person name="Kushwaha B."/>
            <person name="Jadhav I."/>
        </authorList>
    </citation>
    <scope>NUCLEOTIDE SEQUENCE [LARGE SCALE GENOMIC DNA]</scope>
    <source>
        <strain evidence="2">SBS 10</strain>
    </source>
</reference>
<sequence length="141" mass="15185">MRSGGWWFNKDMRRFTGELRRRVLFALAASRAGRYRSAGVPAIVEIPGYGVASTIGDVSQSGLAGSPPRTTAEARASGHQRRIWPPLSRWPSRSADGRLSALSLPPEVIELEITEHADFHDLDAIEGDDPVARPGSAPGPG</sequence>
<feature type="region of interest" description="Disordered" evidence="1">
    <location>
        <begin position="60"/>
        <end position="95"/>
    </location>
</feature>
<organism evidence="2">
    <name type="scientific">Billgrantia gudaonensis</name>
    <dbReference type="NCBI Taxonomy" id="376427"/>
    <lineage>
        <taxon>Bacteria</taxon>
        <taxon>Pseudomonadati</taxon>
        <taxon>Pseudomonadota</taxon>
        <taxon>Gammaproteobacteria</taxon>
        <taxon>Oceanospirillales</taxon>
        <taxon>Halomonadaceae</taxon>
        <taxon>Billgrantia</taxon>
    </lineage>
</organism>
<gene>
    <name evidence="2" type="ORF">DSL92_04195</name>
</gene>
<accession>A0A3S0QG39</accession>
<comment type="caution">
    <text evidence="2">The sequence shown here is derived from an EMBL/GenBank/DDBJ whole genome shotgun (WGS) entry which is preliminary data.</text>
</comment>
<evidence type="ECO:0000313" key="2">
    <source>
        <dbReference type="EMBL" id="RUA22702.1"/>
    </source>
</evidence>
<evidence type="ECO:0000256" key="1">
    <source>
        <dbReference type="SAM" id="MobiDB-lite"/>
    </source>
</evidence>
<dbReference type="AlphaFoldDB" id="A0A3S0QG39"/>